<dbReference type="InterPro" id="IPR002938">
    <property type="entry name" value="FAD-bd"/>
</dbReference>
<dbReference type="EMBL" id="MSFU01000027">
    <property type="protein sequence ID" value="PWY65408.1"/>
    <property type="molecule type" value="Genomic_DNA"/>
</dbReference>
<evidence type="ECO:0000256" key="6">
    <source>
        <dbReference type="SAM" id="Phobius"/>
    </source>
</evidence>
<evidence type="ECO:0000256" key="3">
    <source>
        <dbReference type="ARBA" id="ARBA00022827"/>
    </source>
</evidence>
<feature type="domain" description="FAD-binding" evidence="7">
    <location>
        <begin position="8"/>
        <end position="334"/>
    </location>
</feature>
<evidence type="ECO:0000256" key="4">
    <source>
        <dbReference type="ARBA" id="ARBA00023002"/>
    </source>
</evidence>
<name>A0A317UWK2_ASPEC</name>
<dbReference type="VEuPathDB" id="FungiDB:BO83DRAFT_392054"/>
<feature type="transmembrane region" description="Helical" evidence="6">
    <location>
        <begin position="6"/>
        <end position="25"/>
    </location>
</feature>
<dbReference type="RefSeq" id="XP_025384463.1">
    <property type="nucleotide sequence ID" value="XM_025532922.1"/>
</dbReference>
<evidence type="ECO:0000256" key="5">
    <source>
        <dbReference type="ARBA" id="ARBA00023033"/>
    </source>
</evidence>
<dbReference type="PANTHER" id="PTHR13789">
    <property type="entry name" value="MONOOXYGENASE"/>
    <property type="match status" value="1"/>
</dbReference>
<dbReference type="GO" id="GO:0004497">
    <property type="term" value="F:monooxygenase activity"/>
    <property type="evidence" value="ECO:0007669"/>
    <property type="project" value="UniProtKB-KW"/>
</dbReference>
<dbReference type="InterPro" id="IPR050493">
    <property type="entry name" value="FAD-dep_Monooxygenase_BioMet"/>
</dbReference>
<proteinExistence type="inferred from homology"/>
<organism evidence="8 9">
    <name type="scientific">Aspergillus eucalypticola (strain CBS 122712 / IBT 29274)</name>
    <dbReference type="NCBI Taxonomy" id="1448314"/>
    <lineage>
        <taxon>Eukaryota</taxon>
        <taxon>Fungi</taxon>
        <taxon>Dikarya</taxon>
        <taxon>Ascomycota</taxon>
        <taxon>Pezizomycotina</taxon>
        <taxon>Eurotiomycetes</taxon>
        <taxon>Eurotiomycetidae</taxon>
        <taxon>Eurotiales</taxon>
        <taxon>Aspergillaceae</taxon>
        <taxon>Aspergillus</taxon>
        <taxon>Aspergillus subgen. Circumdati</taxon>
    </lineage>
</organism>
<keyword evidence="5" id="KW-0503">Monooxygenase</keyword>
<reference evidence="8" key="1">
    <citation type="submission" date="2016-12" db="EMBL/GenBank/DDBJ databases">
        <title>The genomes of Aspergillus section Nigri reveals drivers in fungal speciation.</title>
        <authorList>
            <consortium name="DOE Joint Genome Institute"/>
            <person name="Vesth T.C."/>
            <person name="Nybo J."/>
            <person name="Theobald S."/>
            <person name="Brandl J."/>
            <person name="Frisvad J.C."/>
            <person name="Nielsen K.F."/>
            <person name="Lyhne E.K."/>
            <person name="Kogle M.E."/>
            <person name="Kuo A."/>
            <person name="Riley R."/>
            <person name="Clum A."/>
            <person name="Nolan M."/>
            <person name="Lipzen A."/>
            <person name="Salamov A."/>
            <person name="Henrissat B."/>
            <person name="Wiebenga A."/>
            <person name="De vries R.P."/>
            <person name="Grigoriev I.V."/>
            <person name="Mortensen U.H."/>
            <person name="Andersen M.R."/>
            <person name="Baker S.E."/>
        </authorList>
    </citation>
    <scope>NUCLEOTIDE SEQUENCE</scope>
    <source>
        <strain evidence="8">CBS 122712</strain>
    </source>
</reference>
<keyword evidence="6" id="KW-0472">Membrane</keyword>
<keyword evidence="6" id="KW-1133">Transmembrane helix</keyword>
<dbReference type="Proteomes" id="UP000246171">
    <property type="component" value="Unassembled WGS sequence"/>
</dbReference>
<comment type="caution">
    <text evidence="8">The sequence shown here is derived from an EMBL/GenBank/DDBJ whole genome shotgun (WGS) entry which is preliminary data.</text>
</comment>
<dbReference type="SUPFAM" id="SSF51905">
    <property type="entry name" value="FAD/NAD(P)-binding domain"/>
    <property type="match status" value="1"/>
</dbReference>
<dbReference type="Gene3D" id="3.50.50.60">
    <property type="entry name" value="FAD/NAD(P)-binding domain"/>
    <property type="match status" value="1"/>
</dbReference>
<dbReference type="OrthoDB" id="40579at2759"/>
<keyword evidence="3" id="KW-0274">FAD</keyword>
<protein>
    <submittedName>
        <fullName evidence="8">FAD/NAD(P)-binding domain-containing protein</fullName>
    </submittedName>
</protein>
<dbReference type="InterPro" id="IPR036188">
    <property type="entry name" value="FAD/NAD-bd_sf"/>
</dbReference>
<keyword evidence="9" id="KW-1185">Reference proteome</keyword>
<keyword evidence="2" id="KW-0285">Flavoprotein</keyword>
<keyword evidence="6" id="KW-0812">Transmembrane</keyword>
<keyword evidence="4" id="KW-0560">Oxidoreductase</keyword>
<dbReference type="PANTHER" id="PTHR13789:SF314">
    <property type="entry name" value="FAD-BINDING DOMAIN-CONTAINING PROTEIN"/>
    <property type="match status" value="1"/>
</dbReference>
<gene>
    <name evidence="8" type="ORF">BO83DRAFT_392054</name>
</gene>
<dbReference type="AlphaFoldDB" id="A0A317UWK2"/>
<comment type="similarity">
    <text evidence="1">Belongs to the paxM FAD-dependent monooxygenase family.</text>
</comment>
<evidence type="ECO:0000313" key="9">
    <source>
        <dbReference type="Proteomes" id="UP000246171"/>
    </source>
</evidence>
<dbReference type="PRINTS" id="PR00420">
    <property type="entry name" value="RNGMNOXGNASE"/>
</dbReference>
<evidence type="ECO:0000256" key="2">
    <source>
        <dbReference type="ARBA" id="ARBA00022630"/>
    </source>
</evidence>
<evidence type="ECO:0000313" key="8">
    <source>
        <dbReference type="EMBL" id="PWY65408.1"/>
    </source>
</evidence>
<evidence type="ECO:0000256" key="1">
    <source>
        <dbReference type="ARBA" id="ARBA00007992"/>
    </source>
</evidence>
<dbReference type="GeneID" id="37054884"/>
<accession>A0A317UWK2</accession>
<evidence type="ECO:0000259" key="7">
    <source>
        <dbReference type="Pfam" id="PF01494"/>
    </source>
</evidence>
<dbReference type="Pfam" id="PF01494">
    <property type="entry name" value="FAD_binding_3"/>
    <property type="match status" value="1"/>
</dbReference>
<sequence>MPASDQLRIIIVGGGIAGFAAAIALRAPNRRITVLEQSRLNHEIGALISLQPNASQILQKTWGLDKELEQARGLVDEGFRIYDVDGKLVNEVPLLSKTEYGGDRIVWHRNDLHNALKAAARCPNRRGDPATIRVASRVVNCDPHEGNVTLETGEILTADVIIGADGIVLRECVLIDEPAPMPTGTSAYRLMIPSAVLEEEEPQFCSRINPRHSYTSMIVAHNCRLVMGPGRQGDVYAVTALVPDERMNEDSGQSWVSEGSLVKMLETFAEFPDWVTSIFKHSPDIGLWQLRDMDPLKTWIRGRVILIGDAAHPMLPTQGQGASQAIEDAEALGAFFEDVGEALSVRQLDHIFNVIQTYPAIFCCRYGRVSLIQQGSRQAAKPGTVKDEKTVTMATQYGNVIEYVGNGSQRLLTSWLDAPSHANLRALLSESRGCYSSYGGSSSASY</sequence>
<dbReference type="GO" id="GO:0071949">
    <property type="term" value="F:FAD binding"/>
    <property type="evidence" value="ECO:0007669"/>
    <property type="project" value="InterPro"/>
</dbReference>
<dbReference type="SUPFAM" id="SSF54373">
    <property type="entry name" value="FAD-linked reductases, C-terminal domain"/>
    <property type="match status" value="1"/>
</dbReference>